<sequence length="649" mass="73295">VRGPKMFTSYLHNKAATDEAIDRDGWLLTGDIGHYDEKERLFITDRIKEMIKLGPIQVSPTEIELYLLTHPCVAEVAVVGVRHETEGQWPRAYVKRRDGMDVTEQELRKYIADSLAEPNQLRAGVVFVDHIPRTTIGKVDRKYFKKLTDFCTSKSLTVAELLTKANALAQALVDRGVNKSHLIVTLANTCVEHAVLVFASIFLGITLYPITPIANVHELQTILPTLGSIAVFVDTDKAELMDKVLTNTTLNIDAKWTVVLDGVFKKYITFDELLKEGQNRSLPKIPHFPVDPEKDIYVLLQSSGTSGIFKSVQISHRAFVANIYCDIYHRSQHLDPLIFSEITPFGSISGQMFLFKYLLIGSTFVVYSRVTEDNILKSIEKYKINTLFISPLFGSRLISEKYFQKYDLSSVKLIMTSGAAFPAPVATELVTKHGVVLREGYGMTEYAPITHWQTCEPWEFIPGSMGYPSYNTEIKVIDVTTGDSLPTNTEGQICVRGPKLFTSYLHNKAATDETIDKDGWLLTGDIGHYDEKDRLFITDRIKEMIKWTTIQVSPTEIELFLLTHPCVAEVAVIGVRHQTENQWPRAYVKRREGMDVTEQQLCKYVGDSLGVEKQLRAGVVFVDHIPRTTIGKVDRKYFKQLVSKEILTG</sequence>
<dbReference type="AlphaFoldDB" id="A0A7R9M3P0"/>
<comment type="similarity">
    <text evidence="2">Belongs to the ATP-dependent AMP-binding enzyme family.</text>
</comment>
<evidence type="ECO:0000256" key="1">
    <source>
        <dbReference type="ARBA" id="ARBA00004275"/>
    </source>
</evidence>
<feature type="domain" description="AMP-dependent synthetase/ligase" evidence="5">
    <location>
        <begin position="152"/>
        <end position="505"/>
    </location>
</feature>
<dbReference type="EMBL" id="OC920857">
    <property type="protein sequence ID" value="CAD7652890.1"/>
    <property type="molecule type" value="Genomic_DNA"/>
</dbReference>
<dbReference type="Pfam" id="PF00501">
    <property type="entry name" value="AMP-binding"/>
    <property type="match status" value="1"/>
</dbReference>
<evidence type="ECO:0000259" key="5">
    <source>
        <dbReference type="Pfam" id="PF00501"/>
    </source>
</evidence>
<feature type="domain" description="AMP-binding enzyme C-terminal" evidence="6">
    <location>
        <begin position="62"/>
        <end position="138"/>
    </location>
</feature>
<dbReference type="InterPro" id="IPR025110">
    <property type="entry name" value="AMP-bd_C"/>
</dbReference>
<organism evidence="7">
    <name type="scientific">Oppiella nova</name>
    <dbReference type="NCBI Taxonomy" id="334625"/>
    <lineage>
        <taxon>Eukaryota</taxon>
        <taxon>Metazoa</taxon>
        <taxon>Ecdysozoa</taxon>
        <taxon>Arthropoda</taxon>
        <taxon>Chelicerata</taxon>
        <taxon>Arachnida</taxon>
        <taxon>Acari</taxon>
        <taxon>Acariformes</taxon>
        <taxon>Sarcoptiformes</taxon>
        <taxon>Oribatida</taxon>
        <taxon>Brachypylina</taxon>
        <taxon>Oppioidea</taxon>
        <taxon>Oppiidae</taxon>
        <taxon>Oppiella</taxon>
    </lineage>
</organism>
<dbReference type="OrthoDB" id="6485306at2759"/>
<dbReference type="Gene3D" id="3.30.300.30">
    <property type="match status" value="2"/>
</dbReference>
<dbReference type="PANTHER" id="PTHR24096">
    <property type="entry name" value="LONG-CHAIN-FATTY-ACID--COA LIGASE"/>
    <property type="match status" value="1"/>
</dbReference>
<dbReference type="InterPro" id="IPR045851">
    <property type="entry name" value="AMP-bd_C_sf"/>
</dbReference>
<evidence type="ECO:0000313" key="8">
    <source>
        <dbReference type="Proteomes" id="UP000728032"/>
    </source>
</evidence>
<dbReference type="Pfam" id="PF13193">
    <property type="entry name" value="AMP-binding_C"/>
    <property type="match status" value="2"/>
</dbReference>
<dbReference type="Gene3D" id="2.30.38.10">
    <property type="entry name" value="Luciferase, Domain 3"/>
    <property type="match status" value="1"/>
</dbReference>
<dbReference type="Gene3D" id="3.40.50.980">
    <property type="match status" value="2"/>
</dbReference>
<feature type="domain" description="AMP-binding enzyme C-terminal" evidence="6">
    <location>
        <begin position="556"/>
        <end position="632"/>
    </location>
</feature>
<dbReference type="Proteomes" id="UP000728032">
    <property type="component" value="Unassembled WGS sequence"/>
</dbReference>
<dbReference type="InterPro" id="IPR000873">
    <property type="entry name" value="AMP-dep_synth/lig_dom"/>
</dbReference>
<proteinExistence type="inferred from homology"/>
<keyword evidence="8" id="KW-1185">Reference proteome</keyword>
<protein>
    <submittedName>
        <fullName evidence="7">Uncharacterized protein</fullName>
    </submittedName>
</protein>
<evidence type="ECO:0000256" key="3">
    <source>
        <dbReference type="ARBA" id="ARBA00022598"/>
    </source>
</evidence>
<evidence type="ECO:0000256" key="2">
    <source>
        <dbReference type="ARBA" id="ARBA00006432"/>
    </source>
</evidence>
<evidence type="ECO:0000259" key="6">
    <source>
        <dbReference type="Pfam" id="PF13193"/>
    </source>
</evidence>
<reference evidence="7" key="1">
    <citation type="submission" date="2020-11" db="EMBL/GenBank/DDBJ databases">
        <authorList>
            <person name="Tran Van P."/>
        </authorList>
    </citation>
    <scope>NUCLEOTIDE SEQUENCE</scope>
</reference>
<dbReference type="EMBL" id="CAJPVJ010006032">
    <property type="protein sequence ID" value="CAG2170077.1"/>
    <property type="molecule type" value="Genomic_DNA"/>
</dbReference>
<accession>A0A7R9M3P0</accession>
<dbReference type="PANTHER" id="PTHR24096:SF149">
    <property type="entry name" value="AMP-BINDING DOMAIN-CONTAINING PROTEIN-RELATED"/>
    <property type="match status" value="1"/>
</dbReference>
<dbReference type="Gene3D" id="3.40.50.12780">
    <property type="entry name" value="N-terminal domain of ligase-like"/>
    <property type="match status" value="1"/>
</dbReference>
<keyword evidence="3" id="KW-0436">Ligase</keyword>
<dbReference type="InterPro" id="IPR042099">
    <property type="entry name" value="ANL_N_sf"/>
</dbReference>
<gene>
    <name evidence="7" type="ORF">ONB1V03_LOCUS9548</name>
</gene>
<evidence type="ECO:0000313" key="7">
    <source>
        <dbReference type="EMBL" id="CAD7652890.1"/>
    </source>
</evidence>
<dbReference type="GO" id="GO:0005777">
    <property type="term" value="C:peroxisome"/>
    <property type="evidence" value="ECO:0007669"/>
    <property type="project" value="UniProtKB-SubCell"/>
</dbReference>
<dbReference type="GO" id="GO:0016405">
    <property type="term" value="F:CoA-ligase activity"/>
    <property type="evidence" value="ECO:0007669"/>
    <property type="project" value="TreeGrafter"/>
</dbReference>
<feature type="non-terminal residue" evidence="7">
    <location>
        <position position="1"/>
    </location>
</feature>
<keyword evidence="4" id="KW-0576">Peroxisome</keyword>
<comment type="subcellular location">
    <subcellularLocation>
        <location evidence="1">Peroxisome</location>
    </subcellularLocation>
</comment>
<evidence type="ECO:0000256" key="4">
    <source>
        <dbReference type="ARBA" id="ARBA00023140"/>
    </source>
</evidence>
<name>A0A7R9M3P0_9ACAR</name>
<dbReference type="SUPFAM" id="SSF56801">
    <property type="entry name" value="Acetyl-CoA synthetase-like"/>
    <property type="match status" value="2"/>
</dbReference>